<evidence type="ECO:0000256" key="9">
    <source>
        <dbReference type="ARBA" id="ARBA00038592"/>
    </source>
</evidence>
<keyword evidence="3 10" id="KW-0255">Endonuclease</keyword>
<keyword evidence="2 10" id="KW-0479">Metal-binding</keyword>
<dbReference type="PANTHER" id="PTHR34353:SF2">
    <property type="entry name" value="CRISPR-ASSOCIATED ENDONUCLEASE CAS1 1"/>
    <property type="match status" value="1"/>
</dbReference>
<keyword evidence="4 10" id="KW-0378">Hydrolase</keyword>
<keyword evidence="1 10" id="KW-0540">Nuclease</keyword>
<dbReference type="InterPro" id="IPR019856">
    <property type="entry name" value="CRISPR-assoc_Cas1_DVULG"/>
</dbReference>
<dbReference type="GO" id="GO:0051607">
    <property type="term" value="P:defense response to virus"/>
    <property type="evidence" value="ECO:0007669"/>
    <property type="project" value="UniProtKB-UniRule"/>
</dbReference>
<evidence type="ECO:0000256" key="4">
    <source>
        <dbReference type="ARBA" id="ARBA00022801"/>
    </source>
</evidence>
<evidence type="ECO:0000256" key="5">
    <source>
        <dbReference type="ARBA" id="ARBA00022842"/>
    </source>
</evidence>
<comment type="similarity">
    <text evidence="10">Belongs to the CRISPR-associated endonuclease Cas1 family.</text>
</comment>
<evidence type="ECO:0000313" key="11">
    <source>
        <dbReference type="EMBL" id="WOC32937.1"/>
    </source>
</evidence>
<keyword evidence="12" id="KW-1185">Reference proteome</keyword>
<dbReference type="InterPro" id="IPR050646">
    <property type="entry name" value="Cas1"/>
</dbReference>
<feature type="binding site" evidence="10">
    <location>
        <position position="234"/>
    </location>
    <ligand>
        <name>Mn(2+)</name>
        <dbReference type="ChEBI" id="CHEBI:29035"/>
    </ligand>
</feature>
<dbReference type="EC" id="3.1.-.-" evidence="10"/>
<dbReference type="GO" id="GO:0016787">
    <property type="term" value="F:hydrolase activity"/>
    <property type="evidence" value="ECO:0007669"/>
    <property type="project" value="UniProtKB-KW"/>
</dbReference>
<evidence type="ECO:0000256" key="2">
    <source>
        <dbReference type="ARBA" id="ARBA00022723"/>
    </source>
</evidence>
<evidence type="ECO:0000256" key="6">
    <source>
        <dbReference type="ARBA" id="ARBA00023118"/>
    </source>
</evidence>
<accession>A0AA97DB08</accession>
<evidence type="ECO:0000256" key="10">
    <source>
        <dbReference type="HAMAP-Rule" id="MF_01470"/>
    </source>
</evidence>
<keyword evidence="6 10" id="KW-0051">Antiviral defense</keyword>
<evidence type="ECO:0000256" key="8">
    <source>
        <dbReference type="ARBA" id="ARBA00023211"/>
    </source>
</evidence>
<dbReference type="AlphaFoldDB" id="A0AA97DB08"/>
<dbReference type="RefSeq" id="WP_275846130.1">
    <property type="nucleotide sequence ID" value="NZ_CP135996.1"/>
</dbReference>
<comment type="subunit">
    <text evidence="9 10">Homodimer, forms a heterotetramer with a Cas2 homodimer.</text>
</comment>
<dbReference type="InterPro" id="IPR042211">
    <property type="entry name" value="CRISPR-assoc_Cas1_N"/>
</dbReference>
<keyword evidence="8 10" id="KW-0464">Manganese</keyword>
<comment type="cofactor">
    <cofactor evidence="10">
        <name>Mg(2+)</name>
        <dbReference type="ChEBI" id="CHEBI:18420"/>
    </cofactor>
    <cofactor evidence="10">
        <name>Mn(2+)</name>
        <dbReference type="ChEBI" id="CHEBI:29035"/>
    </cofactor>
</comment>
<dbReference type="GO" id="GO:0004520">
    <property type="term" value="F:DNA endonuclease activity"/>
    <property type="evidence" value="ECO:0007669"/>
    <property type="project" value="InterPro"/>
</dbReference>
<comment type="function">
    <text evidence="10">CRISPR (clustered regularly interspaced short palindromic repeat), is an adaptive immune system that provides protection against mobile genetic elements (viruses, transposable elements and conjugative plasmids). CRISPR clusters contain spacers, sequences complementary to antecedent mobile elements, and target invading nucleic acids. CRISPR clusters are transcribed and processed into CRISPR RNA (crRNA). Acts as a dsDNA endonuclease. Involved in the integration of spacer DNA into the CRISPR cassette.</text>
</comment>
<name>A0AA97DB08_9FIRM</name>
<dbReference type="Proteomes" id="UP001300604">
    <property type="component" value="Chromosome"/>
</dbReference>
<evidence type="ECO:0000256" key="7">
    <source>
        <dbReference type="ARBA" id="ARBA00023125"/>
    </source>
</evidence>
<dbReference type="HAMAP" id="MF_01470">
    <property type="entry name" value="Cas1"/>
    <property type="match status" value="1"/>
</dbReference>
<dbReference type="NCBIfam" id="TIGR00287">
    <property type="entry name" value="cas1"/>
    <property type="match status" value="1"/>
</dbReference>
<proteinExistence type="inferred from homology"/>
<dbReference type="InterPro" id="IPR042206">
    <property type="entry name" value="CRISPR-assoc_Cas1_C"/>
</dbReference>
<dbReference type="GO" id="GO:0003677">
    <property type="term" value="F:DNA binding"/>
    <property type="evidence" value="ECO:0007669"/>
    <property type="project" value="UniProtKB-KW"/>
</dbReference>
<dbReference type="PANTHER" id="PTHR34353">
    <property type="entry name" value="CRISPR-ASSOCIATED ENDONUCLEASE CAS1 1"/>
    <property type="match status" value="1"/>
</dbReference>
<sequence>MKHLLNTLFILSENTYLSLKDENVGIHAEDGTQNFLPLLGLESIFCFSYKGASPALIGACAERGIGLTFLTPNGRFLARVSGRSQGNVFLRKAQYRISDSETESCLAARCFIFGKLYNHRWCLERTVRDHGMRADVQTLKNAARFLAETSQIVLKTTELDTLRGLEGQAANAYFGVFDHLILNQKDDFRFTVRSRRPPLDRVNAMLSFGYRLLASDCAAALESVGLDSYVGFMHRDRPGRESLALDLMEELRSVFVDRFVLTLINLRRITAKDFDVSENGAVLLNDRGRKIFLKSWQERKREEIKHPYLQEKMQYGLVPYVQALLLARYVRGDLDAYPAFLWK</sequence>
<reference evidence="11" key="2">
    <citation type="submission" date="2024-06" db="EMBL/GenBank/DDBJ databases">
        <title>Caproicibacterium argilliputei sp. nov, a novel caproic acid producing anaerobic bacterium isolated from pit mud.</title>
        <authorList>
            <person name="Xia S."/>
        </authorList>
    </citation>
    <scope>NUCLEOTIDE SEQUENCE</scope>
    <source>
        <strain evidence="11">ZCY20-5</strain>
    </source>
</reference>
<reference evidence="11" key="1">
    <citation type="submission" date="2023-09" db="EMBL/GenBank/DDBJ databases">
        <authorList>
            <person name="Zeng C."/>
        </authorList>
    </citation>
    <scope>NUCLEOTIDE SEQUENCE</scope>
    <source>
        <strain evidence="11">ZCY20-5</strain>
    </source>
</reference>
<keyword evidence="5 10" id="KW-0460">Magnesium</keyword>
<protein>
    <recommendedName>
        <fullName evidence="10">CRISPR-associated endonuclease Cas1</fullName>
        <ecNumber evidence="10">3.1.-.-</ecNumber>
    </recommendedName>
</protein>
<evidence type="ECO:0000313" key="12">
    <source>
        <dbReference type="Proteomes" id="UP001300604"/>
    </source>
</evidence>
<dbReference type="GO" id="GO:0046872">
    <property type="term" value="F:metal ion binding"/>
    <property type="evidence" value="ECO:0007669"/>
    <property type="project" value="UniProtKB-UniRule"/>
</dbReference>
<evidence type="ECO:0000256" key="3">
    <source>
        <dbReference type="ARBA" id="ARBA00022759"/>
    </source>
</evidence>
<dbReference type="NCBIfam" id="TIGR03640">
    <property type="entry name" value="cas1_DVULG"/>
    <property type="match status" value="1"/>
</dbReference>
<dbReference type="Gene3D" id="1.20.120.920">
    <property type="entry name" value="CRISPR-associated endonuclease Cas1, C-terminal domain"/>
    <property type="match status" value="1"/>
</dbReference>
<organism evidence="11 12">
    <name type="scientific">Caproicibacterium argilliputei</name>
    <dbReference type="NCBI Taxonomy" id="3030016"/>
    <lineage>
        <taxon>Bacteria</taxon>
        <taxon>Bacillati</taxon>
        <taxon>Bacillota</taxon>
        <taxon>Clostridia</taxon>
        <taxon>Eubacteriales</taxon>
        <taxon>Oscillospiraceae</taxon>
        <taxon>Caproicibacterium</taxon>
    </lineage>
</organism>
<gene>
    <name evidence="11" type="primary">cas1c</name>
    <name evidence="10" type="synonym">cas1</name>
    <name evidence="11" type="ORF">PXC00_03400</name>
</gene>
<feature type="binding site" evidence="10">
    <location>
        <position position="249"/>
    </location>
    <ligand>
        <name>Mn(2+)</name>
        <dbReference type="ChEBI" id="CHEBI:29035"/>
    </ligand>
</feature>
<dbReference type="Pfam" id="PF01867">
    <property type="entry name" value="Cas_Cas1"/>
    <property type="match status" value="1"/>
</dbReference>
<dbReference type="GO" id="GO:0043571">
    <property type="term" value="P:maintenance of CRISPR repeat elements"/>
    <property type="evidence" value="ECO:0007669"/>
    <property type="project" value="UniProtKB-UniRule"/>
</dbReference>
<feature type="binding site" evidence="10">
    <location>
        <position position="166"/>
    </location>
    <ligand>
        <name>Mn(2+)</name>
        <dbReference type="ChEBI" id="CHEBI:29035"/>
    </ligand>
</feature>
<dbReference type="EMBL" id="CP135996">
    <property type="protein sequence ID" value="WOC32937.1"/>
    <property type="molecule type" value="Genomic_DNA"/>
</dbReference>
<dbReference type="KEGG" id="carl:PXC00_03400"/>
<evidence type="ECO:0000256" key="1">
    <source>
        <dbReference type="ARBA" id="ARBA00022722"/>
    </source>
</evidence>
<keyword evidence="7 10" id="KW-0238">DNA-binding</keyword>
<dbReference type="InterPro" id="IPR002729">
    <property type="entry name" value="CRISPR-assoc_Cas1"/>
</dbReference>
<dbReference type="Gene3D" id="3.100.10.20">
    <property type="entry name" value="CRISPR-associated endonuclease Cas1, N-terminal domain"/>
    <property type="match status" value="1"/>
</dbReference>